<dbReference type="InterPro" id="IPR003439">
    <property type="entry name" value="ABC_transporter-like_ATP-bd"/>
</dbReference>
<dbReference type="OrthoDB" id="9804819at2"/>
<evidence type="ECO:0000313" key="5">
    <source>
        <dbReference type="Proteomes" id="UP000312032"/>
    </source>
</evidence>
<organism evidence="4 5">
    <name type="scientific">Corynebacterium tapiri</name>
    <dbReference type="NCBI Taxonomy" id="1448266"/>
    <lineage>
        <taxon>Bacteria</taxon>
        <taxon>Bacillati</taxon>
        <taxon>Actinomycetota</taxon>
        <taxon>Actinomycetes</taxon>
        <taxon>Mycobacteriales</taxon>
        <taxon>Corynebacteriaceae</taxon>
        <taxon>Corynebacterium</taxon>
    </lineage>
</organism>
<dbReference type="GO" id="GO:0005524">
    <property type="term" value="F:ATP binding"/>
    <property type="evidence" value="ECO:0007669"/>
    <property type="project" value="UniProtKB-KW"/>
</dbReference>
<name>A0A5C4U1P0_9CORY</name>
<reference evidence="4 5" key="1">
    <citation type="submission" date="2019-06" db="EMBL/GenBank/DDBJ databases">
        <authorList>
            <person name="Li J."/>
        </authorList>
    </citation>
    <scope>NUCLEOTIDE SEQUENCE [LARGE SCALE GENOMIC DNA]</scope>
    <source>
        <strain evidence="4 5">LMG 28165</strain>
    </source>
</reference>
<evidence type="ECO:0000256" key="2">
    <source>
        <dbReference type="ARBA" id="ARBA00022840"/>
    </source>
</evidence>
<dbReference type="GO" id="GO:0016887">
    <property type="term" value="F:ATP hydrolysis activity"/>
    <property type="evidence" value="ECO:0007669"/>
    <property type="project" value="InterPro"/>
</dbReference>
<evidence type="ECO:0000259" key="3">
    <source>
        <dbReference type="PROSITE" id="PS50893"/>
    </source>
</evidence>
<keyword evidence="2 4" id="KW-0067">ATP-binding</keyword>
<evidence type="ECO:0000313" key="4">
    <source>
        <dbReference type="EMBL" id="TNL95332.1"/>
    </source>
</evidence>
<dbReference type="PANTHER" id="PTHR43158">
    <property type="entry name" value="SKFA PEPTIDE EXPORT ATP-BINDING PROTEIN SKFE"/>
    <property type="match status" value="1"/>
</dbReference>
<protein>
    <submittedName>
        <fullName evidence="4">ABC transporter ATP-binding protein</fullName>
    </submittedName>
</protein>
<feature type="domain" description="ABC transporter" evidence="3">
    <location>
        <begin position="2"/>
        <end position="229"/>
    </location>
</feature>
<sequence>MTPICGLEQVTKKYKATVLDEVTVGFESGKLHAIVGRNGVGKSTLLSLLAGTLRPTSGSVTAFGEKVFDNASVMSRICCAGIDVPYPGMWSVRSILSIAERRWPHFSSARADELLRAFDLDLKKRYGKLSRGQKSMVGIVVALASMTELTLLDEPYLGLDVNNRELFYKFLREEVERGGRTFIVATHHLEESAGLMDTFTVLGRDGRVRLHADAAELEDAYVYVTAGTLAPIDGETERSEIAGVTRVLAPADAAARISGPRVFPAPLEQTLAALVRES</sequence>
<gene>
    <name evidence="4" type="ORF">FHE74_09615</name>
</gene>
<evidence type="ECO:0000256" key="1">
    <source>
        <dbReference type="ARBA" id="ARBA00022741"/>
    </source>
</evidence>
<dbReference type="Gene3D" id="3.40.50.300">
    <property type="entry name" value="P-loop containing nucleotide triphosphate hydrolases"/>
    <property type="match status" value="1"/>
</dbReference>
<dbReference type="SMART" id="SM00382">
    <property type="entry name" value="AAA"/>
    <property type="match status" value="1"/>
</dbReference>
<proteinExistence type="predicted"/>
<keyword evidence="1" id="KW-0547">Nucleotide-binding</keyword>
<dbReference type="AlphaFoldDB" id="A0A5C4U1P0"/>
<dbReference type="Pfam" id="PF00005">
    <property type="entry name" value="ABC_tran"/>
    <property type="match status" value="1"/>
</dbReference>
<dbReference type="PANTHER" id="PTHR43158:SF5">
    <property type="entry name" value="ABC TRANSPORTER, ATP-BINDING PROTEIN"/>
    <property type="match status" value="1"/>
</dbReference>
<dbReference type="Proteomes" id="UP000312032">
    <property type="component" value="Unassembled WGS sequence"/>
</dbReference>
<comment type="caution">
    <text evidence="4">The sequence shown here is derived from an EMBL/GenBank/DDBJ whole genome shotgun (WGS) entry which is preliminary data.</text>
</comment>
<keyword evidence="5" id="KW-1185">Reference proteome</keyword>
<dbReference type="InterPro" id="IPR003593">
    <property type="entry name" value="AAA+_ATPase"/>
</dbReference>
<dbReference type="RefSeq" id="WP_139466303.1">
    <property type="nucleotide sequence ID" value="NZ_VDHJ01000015.1"/>
</dbReference>
<accession>A0A5C4U1P0</accession>
<dbReference type="EMBL" id="VDHJ01000015">
    <property type="protein sequence ID" value="TNL95332.1"/>
    <property type="molecule type" value="Genomic_DNA"/>
</dbReference>
<dbReference type="InterPro" id="IPR027417">
    <property type="entry name" value="P-loop_NTPase"/>
</dbReference>
<dbReference type="SUPFAM" id="SSF52540">
    <property type="entry name" value="P-loop containing nucleoside triphosphate hydrolases"/>
    <property type="match status" value="1"/>
</dbReference>
<dbReference type="PROSITE" id="PS50893">
    <property type="entry name" value="ABC_TRANSPORTER_2"/>
    <property type="match status" value="1"/>
</dbReference>